<comment type="caution">
    <text evidence="2">The sequence shown here is derived from an EMBL/GenBank/DDBJ whole genome shotgun (WGS) entry which is preliminary data.</text>
</comment>
<organism evidence="2 3">
    <name type="scientific">Hypsibius exemplaris</name>
    <name type="common">Freshwater tardigrade</name>
    <dbReference type="NCBI Taxonomy" id="2072580"/>
    <lineage>
        <taxon>Eukaryota</taxon>
        <taxon>Metazoa</taxon>
        <taxon>Ecdysozoa</taxon>
        <taxon>Tardigrada</taxon>
        <taxon>Eutardigrada</taxon>
        <taxon>Parachela</taxon>
        <taxon>Hypsibioidea</taxon>
        <taxon>Hypsibiidae</taxon>
        <taxon>Hypsibius</taxon>
    </lineage>
</organism>
<evidence type="ECO:0000313" key="2">
    <source>
        <dbReference type="EMBL" id="OWA53134.1"/>
    </source>
</evidence>
<dbReference type="Pfam" id="PF13358">
    <property type="entry name" value="DDE_3"/>
    <property type="match status" value="1"/>
</dbReference>
<proteinExistence type="predicted"/>
<dbReference type="InterPro" id="IPR036397">
    <property type="entry name" value="RNaseH_sf"/>
</dbReference>
<evidence type="ECO:0000313" key="3">
    <source>
        <dbReference type="Proteomes" id="UP000192578"/>
    </source>
</evidence>
<dbReference type="AlphaFoldDB" id="A0A9X6RMA5"/>
<dbReference type="InterPro" id="IPR038717">
    <property type="entry name" value="Tc1-like_DDE_dom"/>
</dbReference>
<sequence length="163" mass="18574">MFWGVISREDPVCFTNATEEVKGLKVFGKIKTLKAQYYLEMLMHHSIPHLDRVNGERNADAIFQQDGASIHTCGQLTAFFEREGIVVPSWPSNSPDLSPIENVWGIMKAELSLGEIETLEDLEDVVTRLWHEHCTPELCEKLHASVKARLEKVIQDDGYRTSY</sequence>
<name>A0A9X6RMA5_HYPEX</name>
<dbReference type="Proteomes" id="UP000192578">
    <property type="component" value="Unassembled WGS sequence"/>
</dbReference>
<dbReference type="PANTHER" id="PTHR47326">
    <property type="entry name" value="TRANSPOSABLE ELEMENT TC3 TRANSPOSASE-LIKE PROTEIN"/>
    <property type="match status" value="1"/>
</dbReference>
<gene>
    <name evidence="2" type="ORF">BV898_17569</name>
</gene>
<evidence type="ECO:0000259" key="1">
    <source>
        <dbReference type="Pfam" id="PF13358"/>
    </source>
</evidence>
<keyword evidence="3" id="KW-1185">Reference proteome</keyword>
<dbReference type="EMBL" id="MTYJ01000304">
    <property type="protein sequence ID" value="OWA53134.1"/>
    <property type="molecule type" value="Genomic_DNA"/>
</dbReference>
<protein>
    <recommendedName>
        <fullName evidence="1">Tc1-like transposase DDE domain-containing protein</fullName>
    </recommendedName>
</protein>
<dbReference type="OrthoDB" id="9996331at2759"/>
<accession>A0A9X6RMA5</accession>
<feature type="domain" description="Tc1-like transposase DDE" evidence="1">
    <location>
        <begin position="50"/>
        <end position="122"/>
    </location>
</feature>
<dbReference type="Gene3D" id="3.30.420.10">
    <property type="entry name" value="Ribonuclease H-like superfamily/Ribonuclease H"/>
    <property type="match status" value="1"/>
</dbReference>
<dbReference type="PANTHER" id="PTHR47326:SF1">
    <property type="entry name" value="HTH PSQ-TYPE DOMAIN-CONTAINING PROTEIN"/>
    <property type="match status" value="1"/>
</dbReference>
<dbReference type="GO" id="GO:0003676">
    <property type="term" value="F:nucleic acid binding"/>
    <property type="evidence" value="ECO:0007669"/>
    <property type="project" value="InterPro"/>
</dbReference>
<reference evidence="3" key="1">
    <citation type="submission" date="2017-01" db="EMBL/GenBank/DDBJ databases">
        <title>Comparative genomics of anhydrobiosis in the tardigrade Hypsibius dujardini.</title>
        <authorList>
            <person name="Yoshida Y."/>
            <person name="Koutsovoulos G."/>
            <person name="Laetsch D."/>
            <person name="Stevens L."/>
            <person name="Kumar S."/>
            <person name="Horikawa D."/>
            <person name="Ishino K."/>
            <person name="Komine S."/>
            <person name="Tomita M."/>
            <person name="Blaxter M."/>
            <person name="Arakawa K."/>
        </authorList>
    </citation>
    <scope>NUCLEOTIDE SEQUENCE [LARGE SCALE GENOMIC DNA]</scope>
    <source>
        <strain evidence="3">Z151</strain>
    </source>
</reference>